<keyword evidence="1" id="KW-0175">Coiled coil</keyword>
<evidence type="ECO:0000256" key="1">
    <source>
        <dbReference type="SAM" id="Coils"/>
    </source>
</evidence>
<dbReference type="AlphaFoldDB" id="A0A2M7G5X8"/>
<comment type="caution">
    <text evidence="2">The sequence shown here is derived from an EMBL/GenBank/DDBJ whole genome shotgun (WGS) entry which is preliminary data.</text>
</comment>
<dbReference type="EMBL" id="PFFQ01000024">
    <property type="protein sequence ID" value="PIW17322.1"/>
    <property type="molecule type" value="Genomic_DNA"/>
</dbReference>
<dbReference type="InterPro" id="IPR021874">
    <property type="entry name" value="Phage_Mu_Gp27"/>
</dbReference>
<organism evidence="2 3">
    <name type="scientific">bacterium (Candidatus Blackallbacteria) CG17_big_fil_post_rev_8_21_14_2_50_48_46</name>
    <dbReference type="NCBI Taxonomy" id="2014261"/>
    <lineage>
        <taxon>Bacteria</taxon>
        <taxon>Candidatus Blackallbacteria</taxon>
    </lineage>
</organism>
<name>A0A2M7G5X8_9BACT</name>
<accession>A0A2M7G5X8</accession>
<evidence type="ECO:0000313" key="3">
    <source>
        <dbReference type="Proteomes" id="UP000231019"/>
    </source>
</evidence>
<gene>
    <name evidence="2" type="ORF">COW36_09100</name>
</gene>
<protein>
    <recommendedName>
        <fullName evidence="4">Terminase</fullName>
    </recommendedName>
</protein>
<reference evidence="2 3" key="1">
    <citation type="submission" date="2017-09" db="EMBL/GenBank/DDBJ databases">
        <title>Depth-based differentiation of microbial function through sediment-hosted aquifers and enrichment of novel symbionts in the deep terrestrial subsurface.</title>
        <authorList>
            <person name="Probst A.J."/>
            <person name="Ladd B."/>
            <person name="Jarett J.K."/>
            <person name="Geller-Mcgrath D.E."/>
            <person name="Sieber C.M."/>
            <person name="Emerson J.B."/>
            <person name="Anantharaman K."/>
            <person name="Thomas B.C."/>
            <person name="Malmstrom R."/>
            <person name="Stieglmeier M."/>
            <person name="Klingl A."/>
            <person name="Woyke T."/>
            <person name="Ryan C.M."/>
            <person name="Banfield J.F."/>
        </authorList>
    </citation>
    <scope>NUCLEOTIDE SEQUENCE [LARGE SCALE GENOMIC DNA]</scope>
    <source>
        <strain evidence="2">CG17_big_fil_post_rev_8_21_14_2_50_48_46</strain>
    </source>
</reference>
<dbReference type="Pfam" id="PF11985">
    <property type="entry name" value="Phage_Mu_Gp27"/>
    <property type="match status" value="1"/>
</dbReference>
<evidence type="ECO:0000313" key="2">
    <source>
        <dbReference type="EMBL" id="PIW17322.1"/>
    </source>
</evidence>
<evidence type="ECO:0008006" key="4">
    <source>
        <dbReference type="Google" id="ProtNLM"/>
    </source>
</evidence>
<proteinExistence type="predicted"/>
<feature type="coiled-coil region" evidence="1">
    <location>
        <begin position="140"/>
        <end position="167"/>
    </location>
</feature>
<sequence length="179" mass="19914">MSKPSKVELMPTEVRDWLDKALIDRSFSGYKELEALMKERGFDISHAAIHRHGQKLERRLQAIKTSTEAAKLIAEAAPDQADHRSAATTALIQTSLFDALVDVQEAEETLDPVKKVKLLAGAAAAFSMLAKSSLAQKQWEEKVRIKLDALEKAAQQETGEKKTVTLEILNMIRKEVYGV</sequence>
<dbReference type="Proteomes" id="UP000231019">
    <property type="component" value="Unassembled WGS sequence"/>
</dbReference>